<dbReference type="AlphaFoldDB" id="A0AAN9BZ62"/>
<keyword evidence="6 9" id="KW-1133">Transmembrane helix</keyword>
<evidence type="ECO:0000313" key="10">
    <source>
        <dbReference type="EMBL" id="KAK7114314.1"/>
    </source>
</evidence>
<reference evidence="10 11" key="1">
    <citation type="submission" date="2024-02" db="EMBL/GenBank/DDBJ databases">
        <title>Chromosome-scale genome assembly of the rough periwinkle Littorina saxatilis.</title>
        <authorList>
            <person name="De Jode A."/>
            <person name="Faria R."/>
            <person name="Formenti G."/>
            <person name="Sims Y."/>
            <person name="Smith T.P."/>
            <person name="Tracey A."/>
            <person name="Wood J.M.D."/>
            <person name="Zagrodzka Z.B."/>
            <person name="Johannesson K."/>
            <person name="Butlin R.K."/>
            <person name="Leder E.H."/>
        </authorList>
    </citation>
    <scope>NUCLEOTIDE SEQUENCE [LARGE SCALE GENOMIC DNA]</scope>
    <source>
        <strain evidence="10">Snail1</strain>
        <tissue evidence="10">Muscle</tissue>
    </source>
</reference>
<evidence type="ECO:0000256" key="1">
    <source>
        <dbReference type="ARBA" id="ARBA00004651"/>
    </source>
</evidence>
<accession>A0AAN9BZ62</accession>
<keyword evidence="3 8" id="KW-0813">Transport</keyword>
<feature type="transmembrane region" description="Helical" evidence="9">
    <location>
        <begin position="257"/>
        <end position="278"/>
    </location>
</feature>
<feature type="transmembrane region" description="Helical" evidence="9">
    <location>
        <begin position="62"/>
        <end position="86"/>
    </location>
</feature>
<dbReference type="EMBL" id="JBAMIC010000001">
    <property type="protein sequence ID" value="KAK7114314.1"/>
    <property type="molecule type" value="Genomic_DNA"/>
</dbReference>
<keyword evidence="4" id="KW-1003">Cell membrane</keyword>
<evidence type="ECO:0000256" key="4">
    <source>
        <dbReference type="ARBA" id="ARBA00022475"/>
    </source>
</evidence>
<dbReference type="GO" id="GO:0015250">
    <property type="term" value="F:water channel activity"/>
    <property type="evidence" value="ECO:0007669"/>
    <property type="project" value="TreeGrafter"/>
</dbReference>
<sequence length="342" mass="36477">MTSTITTRKSAQPTTTSTKLITATTTQSPAKSKQPTTIVANGKKKDIERKKENMDNMCNIDFYKAVVAEFLGAMFLVTFGCGSTLTLDPENPVEVISIATSFGLTVAMVIWSLGHVSGAHINPAVSIAMHVNQKISLARCLIYVVIQLLGAWAGAGILHGLTPPHRRGNLGATVLAPGVGIWQGVGVEFLATFVLVTCICASSDRRRSDHVGGSAALAIGLVITMELPWAVQYTGASMNTARSFGPALVTGNWSNHWVYWVGPIGGGLAAGLLYEYLFAVNASLNKVRACVLSSDYDDDKIQAKKIKVRIIEEDPEAQLECVPLTDSVEKAPLDNGKSDETA</sequence>
<comment type="subcellular location">
    <subcellularLocation>
        <location evidence="1">Cell membrane</location>
        <topology evidence="1">Multi-pass membrane protein</topology>
    </subcellularLocation>
</comment>
<dbReference type="InterPro" id="IPR022357">
    <property type="entry name" value="MIP_CS"/>
</dbReference>
<keyword evidence="11" id="KW-1185">Reference proteome</keyword>
<dbReference type="Gene3D" id="1.20.1080.10">
    <property type="entry name" value="Glycerol uptake facilitator protein"/>
    <property type="match status" value="1"/>
</dbReference>
<proteinExistence type="inferred from homology"/>
<dbReference type="PROSITE" id="PS00221">
    <property type="entry name" value="MIP"/>
    <property type="match status" value="1"/>
</dbReference>
<evidence type="ECO:0000256" key="2">
    <source>
        <dbReference type="ARBA" id="ARBA00006175"/>
    </source>
</evidence>
<dbReference type="InterPro" id="IPR034294">
    <property type="entry name" value="Aquaporin_transptr"/>
</dbReference>
<dbReference type="Proteomes" id="UP001374579">
    <property type="component" value="Unassembled WGS sequence"/>
</dbReference>
<keyword evidence="7 9" id="KW-0472">Membrane</keyword>
<evidence type="ECO:0000313" key="11">
    <source>
        <dbReference type="Proteomes" id="UP001374579"/>
    </source>
</evidence>
<dbReference type="InterPro" id="IPR000425">
    <property type="entry name" value="MIP"/>
</dbReference>
<feature type="transmembrane region" description="Helical" evidence="9">
    <location>
        <begin position="213"/>
        <end position="231"/>
    </location>
</feature>
<feature type="transmembrane region" description="Helical" evidence="9">
    <location>
        <begin position="98"/>
        <end position="119"/>
    </location>
</feature>
<dbReference type="PANTHER" id="PTHR19139">
    <property type="entry name" value="AQUAPORIN TRANSPORTER"/>
    <property type="match status" value="1"/>
</dbReference>
<organism evidence="10 11">
    <name type="scientific">Littorina saxatilis</name>
    <dbReference type="NCBI Taxonomy" id="31220"/>
    <lineage>
        <taxon>Eukaryota</taxon>
        <taxon>Metazoa</taxon>
        <taxon>Spiralia</taxon>
        <taxon>Lophotrochozoa</taxon>
        <taxon>Mollusca</taxon>
        <taxon>Gastropoda</taxon>
        <taxon>Caenogastropoda</taxon>
        <taxon>Littorinimorpha</taxon>
        <taxon>Littorinoidea</taxon>
        <taxon>Littorinidae</taxon>
        <taxon>Littorina</taxon>
    </lineage>
</organism>
<dbReference type="PANTHER" id="PTHR19139:SF199">
    <property type="entry name" value="MIP17260P"/>
    <property type="match status" value="1"/>
</dbReference>
<evidence type="ECO:0000256" key="6">
    <source>
        <dbReference type="ARBA" id="ARBA00022989"/>
    </source>
</evidence>
<evidence type="ECO:0000256" key="9">
    <source>
        <dbReference type="SAM" id="Phobius"/>
    </source>
</evidence>
<keyword evidence="5 8" id="KW-0812">Transmembrane</keyword>
<name>A0AAN9BZ62_9CAEN</name>
<evidence type="ECO:0000256" key="8">
    <source>
        <dbReference type="RuleBase" id="RU000477"/>
    </source>
</evidence>
<dbReference type="GO" id="GO:0005886">
    <property type="term" value="C:plasma membrane"/>
    <property type="evidence" value="ECO:0007669"/>
    <property type="project" value="UniProtKB-SubCell"/>
</dbReference>
<comment type="similarity">
    <text evidence="2 8">Belongs to the MIP/aquaporin (TC 1.A.8) family.</text>
</comment>
<dbReference type="InterPro" id="IPR023271">
    <property type="entry name" value="Aquaporin-like"/>
</dbReference>
<dbReference type="NCBIfam" id="TIGR00861">
    <property type="entry name" value="MIP"/>
    <property type="match status" value="1"/>
</dbReference>
<evidence type="ECO:0000256" key="5">
    <source>
        <dbReference type="ARBA" id="ARBA00022692"/>
    </source>
</evidence>
<dbReference type="PRINTS" id="PR02016">
    <property type="entry name" value="AQUAPORIN4"/>
</dbReference>
<evidence type="ECO:0000256" key="7">
    <source>
        <dbReference type="ARBA" id="ARBA00023136"/>
    </source>
</evidence>
<gene>
    <name evidence="10" type="ORF">V1264_000392</name>
</gene>
<evidence type="ECO:0000256" key="3">
    <source>
        <dbReference type="ARBA" id="ARBA00022448"/>
    </source>
</evidence>
<feature type="transmembrane region" description="Helical" evidence="9">
    <location>
        <begin position="140"/>
        <end position="161"/>
    </location>
</feature>
<dbReference type="CDD" id="cd00333">
    <property type="entry name" value="MIP"/>
    <property type="match status" value="1"/>
</dbReference>
<feature type="transmembrane region" description="Helical" evidence="9">
    <location>
        <begin position="181"/>
        <end position="201"/>
    </location>
</feature>
<comment type="caution">
    <text evidence="10">The sequence shown here is derived from an EMBL/GenBank/DDBJ whole genome shotgun (WGS) entry which is preliminary data.</text>
</comment>
<dbReference type="Pfam" id="PF00230">
    <property type="entry name" value="MIP"/>
    <property type="match status" value="1"/>
</dbReference>
<protein>
    <submittedName>
        <fullName evidence="10">Uncharacterized protein</fullName>
    </submittedName>
</protein>
<dbReference type="SUPFAM" id="SSF81338">
    <property type="entry name" value="Aquaporin-like"/>
    <property type="match status" value="1"/>
</dbReference>
<dbReference type="PRINTS" id="PR00783">
    <property type="entry name" value="MINTRINSICP"/>
</dbReference>